<dbReference type="Proteomes" id="UP001066276">
    <property type="component" value="Chromosome 5"/>
</dbReference>
<gene>
    <name evidence="1" type="ORF">NDU88_000806</name>
</gene>
<dbReference type="AlphaFoldDB" id="A0AAV7RB72"/>
<proteinExistence type="predicted"/>
<organism evidence="1 2">
    <name type="scientific">Pleurodeles waltl</name>
    <name type="common">Iberian ribbed newt</name>
    <dbReference type="NCBI Taxonomy" id="8319"/>
    <lineage>
        <taxon>Eukaryota</taxon>
        <taxon>Metazoa</taxon>
        <taxon>Chordata</taxon>
        <taxon>Craniata</taxon>
        <taxon>Vertebrata</taxon>
        <taxon>Euteleostomi</taxon>
        <taxon>Amphibia</taxon>
        <taxon>Batrachia</taxon>
        <taxon>Caudata</taxon>
        <taxon>Salamandroidea</taxon>
        <taxon>Salamandridae</taxon>
        <taxon>Pleurodelinae</taxon>
        <taxon>Pleurodeles</taxon>
    </lineage>
</organism>
<comment type="caution">
    <text evidence="1">The sequence shown here is derived from an EMBL/GenBank/DDBJ whole genome shotgun (WGS) entry which is preliminary data.</text>
</comment>
<evidence type="ECO:0000313" key="2">
    <source>
        <dbReference type="Proteomes" id="UP001066276"/>
    </source>
</evidence>
<reference evidence="1" key="1">
    <citation type="journal article" date="2022" name="bioRxiv">
        <title>Sequencing and chromosome-scale assembly of the giantPleurodeles waltlgenome.</title>
        <authorList>
            <person name="Brown T."/>
            <person name="Elewa A."/>
            <person name="Iarovenko S."/>
            <person name="Subramanian E."/>
            <person name="Araus A.J."/>
            <person name="Petzold A."/>
            <person name="Susuki M."/>
            <person name="Suzuki K.-i.T."/>
            <person name="Hayashi T."/>
            <person name="Toyoda A."/>
            <person name="Oliveira C."/>
            <person name="Osipova E."/>
            <person name="Leigh N.D."/>
            <person name="Simon A."/>
            <person name="Yun M.H."/>
        </authorList>
    </citation>
    <scope>NUCLEOTIDE SEQUENCE</scope>
    <source>
        <strain evidence="1">20211129_DDA</strain>
        <tissue evidence="1">Liver</tissue>
    </source>
</reference>
<sequence length="168" mass="19078">MGNRTAQGNGRRRAEELYWQELKGRADSSLPSCKLAFRYKSESDPVARRTCTWEGEPETGLNLPVALLVSGGFPPPQRSRWARSAWPRLPVLPFARSTDRAPAQVVADYLHDKERKGFEKEVRNRLGTECPRLNIPNNVAETPEINSSVLIFFKKFAKDPKKGINRAW</sequence>
<name>A0AAV7RB72_PLEWA</name>
<accession>A0AAV7RB72</accession>
<evidence type="ECO:0000313" key="1">
    <source>
        <dbReference type="EMBL" id="KAJ1147965.1"/>
    </source>
</evidence>
<keyword evidence="2" id="KW-1185">Reference proteome</keyword>
<dbReference type="EMBL" id="JANPWB010000009">
    <property type="protein sequence ID" value="KAJ1147965.1"/>
    <property type="molecule type" value="Genomic_DNA"/>
</dbReference>
<protein>
    <submittedName>
        <fullName evidence="1">Uncharacterized protein</fullName>
    </submittedName>
</protein>